<keyword evidence="3" id="KW-1185">Reference proteome</keyword>
<organism evidence="2 3">
    <name type="scientific">Streptomyces venezuelae (strain ATCC 10712 / CBS 650.69 / DSM 40230 / JCM 4526 / NBRC 13096 / PD 04745)</name>
    <dbReference type="NCBI Taxonomy" id="953739"/>
    <lineage>
        <taxon>Bacteria</taxon>
        <taxon>Bacillati</taxon>
        <taxon>Actinomycetota</taxon>
        <taxon>Actinomycetes</taxon>
        <taxon>Kitasatosporales</taxon>
        <taxon>Streptomycetaceae</taxon>
        <taxon>Streptomyces</taxon>
    </lineage>
</organism>
<proteinExistence type="predicted"/>
<evidence type="ECO:0000313" key="2">
    <source>
        <dbReference type="EMBL" id="CCA53550.1"/>
    </source>
</evidence>
<dbReference type="eggNOG" id="COG0498">
    <property type="taxonomic scope" value="Bacteria"/>
</dbReference>
<reference evidence="2 3" key="1">
    <citation type="journal article" date="2011" name="BMC Genomics">
        <title>Genome-wide analysis of the role of GlnR in Streptomyces venezuelae provides new insights into global nitrogen regulation in actinomycetes.</title>
        <authorList>
            <person name="Pullan S.T."/>
            <person name="Bibb M.J."/>
            <person name="Merrick M."/>
        </authorList>
    </citation>
    <scope>NUCLEOTIDE SEQUENCE [LARGE SCALE GENOMIC DNA]</scope>
    <source>
        <strain evidence="3">ATCC 10712 / CBS 650.69 / DSM 40230 / JCM 4526 / NBRC 13096 / PD 04745</strain>
    </source>
</reference>
<dbReference type="AlphaFoldDB" id="F2R5N9"/>
<dbReference type="EMBL" id="FR845719">
    <property type="protein sequence ID" value="CCA53550.1"/>
    <property type="molecule type" value="Genomic_DNA"/>
</dbReference>
<dbReference type="Proteomes" id="UP000006854">
    <property type="component" value="Chromosome"/>
</dbReference>
<protein>
    <submittedName>
        <fullName evidence="2">Uncharacterized protein</fullName>
    </submittedName>
</protein>
<dbReference type="HOGENOM" id="CLU_2873293_0_0_11"/>
<feature type="region of interest" description="Disordered" evidence="1">
    <location>
        <begin position="1"/>
        <end position="28"/>
    </location>
</feature>
<accession>F2R5N9</accession>
<dbReference type="KEGG" id="sve:SVEN_0263"/>
<sequence>MTSLATAQRSLADPSVRHPLWPPLTRGCPVTSTEEVAYPLDIDYAYDEVPADLFTAPPPTASNG</sequence>
<feature type="non-terminal residue" evidence="2">
    <location>
        <position position="64"/>
    </location>
</feature>
<name>F2R5N9_STRVP</name>
<dbReference type="STRING" id="953739.SVEN_0263"/>
<evidence type="ECO:0000256" key="1">
    <source>
        <dbReference type="SAM" id="MobiDB-lite"/>
    </source>
</evidence>
<gene>
    <name evidence="2" type="ordered locus">SVEN_0263</name>
</gene>
<evidence type="ECO:0000313" key="3">
    <source>
        <dbReference type="Proteomes" id="UP000006854"/>
    </source>
</evidence>